<evidence type="ECO:0000256" key="7">
    <source>
        <dbReference type="ARBA" id="ARBA00023163"/>
    </source>
</evidence>
<dbReference type="SUPFAM" id="SSF57667">
    <property type="entry name" value="beta-beta-alpha zinc fingers"/>
    <property type="match status" value="1"/>
</dbReference>
<name>A0A7K5TH25_9FRIN</name>
<dbReference type="EMBL" id="VZRH01007753">
    <property type="protein sequence ID" value="NWU03637.1"/>
    <property type="molecule type" value="Genomic_DNA"/>
</dbReference>
<dbReference type="InterPro" id="IPR013087">
    <property type="entry name" value="Znf_C2H2_type"/>
</dbReference>
<dbReference type="PANTHER" id="PTHR14003">
    <property type="entry name" value="TRANSCRIPTIONAL REPRESSOR PROTEIN YY"/>
    <property type="match status" value="1"/>
</dbReference>
<dbReference type="GO" id="GO:0000978">
    <property type="term" value="F:RNA polymerase II cis-regulatory region sequence-specific DNA binding"/>
    <property type="evidence" value="ECO:0007669"/>
    <property type="project" value="TreeGrafter"/>
</dbReference>
<dbReference type="GO" id="GO:0000785">
    <property type="term" value="C:chromatin"/>
    <property type="evidence" value="ECO:0007669"/>
    <property type="project" value="TreeGrafter"/>
</dbReference>
<evidence type="ECO:0000256" key="8">
    <source>
        <dbReference type="ARBA" id="ARBA00023242"/>
    </source>
</evidence>
<comment type="caution">
    <text evidence="12">The sequence shown here is derived from an EMBL/GenBank/DDBJ whole genome shotgun (WGS) entry which is preliminary data.</text>
</comment>
<dbReference type="Proteomes" id="UP000524542">
    <property type="component" value="Unassembled WGS sequence"/>
</dbReference>
<keyword evidence="4 9" id="KW-0863">Zinc-finger</keyword>
<gene>
    <name evidence="12" type="primary">Xfin</name>
    <name evidence="12" type="ORF">UROPYL_R15041</name>
</gene>
<dbReference type="PANTHER" id="PTHR14003:SF19">
    <property type="entry name" value="YY2 TRANSCRIPTION FACTOR"/>
    <property type="match status" value="1"/>
</dbReference>
<feature type="domain" description="C2H2-type" evidence="11">
    <location>
        <begin position="66"/>
        <end position="93"/>
    </location>
</feature>
<dbReference type="FunFam" id="3.30.160.60:FF:001892">
    <property type="entry name" value="Zinc finger protein 786"/>
    <property type="match status" value="1"/>
</dbReference>
<feature type="compositionally biased region" description="Basic and acidic residues" evidence="10">
    <location>
        <begin position="42"/>
        <end position="53"/>
    </location>
</feature>
<keyword evidence="6" id="KW-0805">Transcription regulation</keyword>
<proteinExistence type="predicted"/>
<evidence type="ECO:0000256" key="10">
    <source>
        <dbReference type="SAM" id="MobiDB-lite"/>
    </source>
</evidence>
<dbReference type="GO" id="GO:0000981">
    <property type="term" value="F:DNA-binding transcription factor activity, RNA polymerase II-specific"/>
    <property type="evidence" value="ECO:0007669"/>
    <property type="project" value="TreeGrafter"/>
</dbReference>
<evidence type="ECO:0000313" key="13">
    <source>
        <dbReference type="Proteomes" id="UP000524542"/>
    </source>
</evidence>
<organism evidence="12 13">
    <name type="scientific">Urocynchramus pylzowi</name>
    <dbReference type="NCBI Taxonomy" id="571890"/>
    <lineage>
        <taxon>Eukaryota</taxon>
        <taxon>Metazoa</taxon>
        <taxon>Chordata</taxon>
        <taxon>Craniata</taxon>
        <taxon>Vertebrata</taxon>
        <taxon>Euteleostomi</taxon>
        <taxon>Archelosauria</taxon>
        <taxon>Archosauria</taxon>
        <taxon>Dinosauria</taxon>
        <taxon>Saurischia</taxon>
        <taxon>Theropoda</taxon>
        <taxon>Coelurosauria</taxon>
        <taxon>Aves</taxon>
        <taxon>Neognathae</taxon>
        <taxon>Neoaves</taxon>
        <taxon>Telluraves</taxon>
        <taxon>Australaves</taxon>
        <taxon>Passeriformes</taxon>
        <taxon>Passeroidea</taxon>
        <taxon>Fringillidae</taxon>
        <taxon>Urocynchramus</taxon>
    </lineage>
</organism>
<dbReference type="AlphaFoldDB" id="A0A7K5TH25"/>
<dbReference type="Pfam" id="PF00096">
    <property type="entry name" value="zf-C2H2"/>
    <property type="match status" value="2"/>
</dbReference>
<evidence type="ECO:0000256" key="1">
    <source>
        <dbReference type="ARBA" id="ARBA00004123"/>
    </source>
</evidence>
<evidence type="ECO:0000256" key="3">
    <source>
        <dbReference type="ARBA" id="ARBA00022737"/>
    </source>
</evidence>
<dbReference type="FunFam" id="3.30.160.60:FF:000060">
    <property type="entry name" value="zinc finger protein 436"/>
    <property type="match status" value="1"/>
</dbReference>
<evidence type="ECO:0000256" key="4">
    <source>
        <dbReference type="ARBA" id="ARBA00022771"/>
    </source>
</evidence>
<evidence type="ECO:0000259" key="11">
    <source>
        <dbReference type="PROSITE" id="PS50157"/>
    </source>
</evidence>
<evidence type="ECO:0000256" key="6">
    <source>
        <dbReference type="ARBA" id="ARBA00023015"/>
    </source>
</evidence>
<dbReference type="Gene3D" id="3.30.160.60">
    <property type="entry name" value="Classic Zinc Finger"/>
    <property type="match status" value="2"/>
</dbReference>
<keyword evidence="8" id="KW-0539">Nucleus</keyword>
<keyword evidence="5" id="KW-0862">Zinc</keyword>
<evidence type="ECO:0000256" key="2">
    <source>
        <dbReference type="ARBA" id="ARBA00022723"/>
    </source>
</evidence>
<sequence>EFPISKPDLLSRLDHREEATALDLHISQDTPAAEHGAGQEAPQEKPAEDKEHPQLPLSRSENHAPNTCSECGKIFSHKSALAKHRKIHSGDRPHACPDCGKGFIQRSDLAIHRRVHTG</sequence>
<keyword evidence="3" id="KW-0677">Repeat</keyword>
<comment type="subcellular location">
    <subcellularLocation>
        <location evidence="1">Nucleus</location>
    </subcellularLocation>
</comment>
<evidence type="ECO:0000313" key="12">
    <source>
        <dbReference type="EMBL" id="NWU03637.1"/>
    </source>
</evidence>
<keyword evidence="7" id="KW-0804">Transcription</keyword>
<dbReference type="InterPro" id="IPR036236">
    <property type="entry name" value="Znf_C2H2_sf"/>
</dbReference>
<accession>A0A7K5TH25</accession>
<keyword evidence="2" id="KW-0479">Metal-binding</keyword>
<feature type="region of interest" description="Disordered" evidence="10">
    <location>
        <begin position="26"/>
        <end position="65"/>
    </location>
</feature>
<evidence type="ECO:0000256" key="9">
    <source>
        <dbReference type="PROSITE-ProRule" id="PRU00042"/>
    </source>
</evidence>
<feature type="non-terminal residue" evidence="12">
    <location>
        <position position="118"/>
    </location>
</feature>
<dbReference type="GO" id="GO:0008270">
    <property type="term" value="F:zinc ion binding"/>
    <property type="evidence" value="ECO:0007669"/>
    <property type="project" value="UniProtKB-KW"/>
</dbReference>
<keyword evidence="13" id="KW-1185">Reference proteome</keyword>
<feature type="domain" description="C2H2-type" evidence="11">
    <location>
        <begin position="94"/>
        <end position="118"/>
    </location>
</feature>
<reference evidence="12 13" key="1">
    <citation type="submission" date="2019-09" db="EMBL/GenBank/DDBJ databases">
        <title>Bird 10,000 Genomes (B10K) Project - Family phase.</title>
        <authorList>
            <person name="Zhang G."/>
        </authorList>
    </citation>
    <scope>NUCLEOTIDE SEQUENCE [LARGE SCALE GENOMIC DNA]</scope>
    <source>
        <strain evidence="12">B10K-DU-012-38</strain>
        <tissue evidence="12">Muscle</tissue>
    </source>
</reference>
<dbReference type="PROSITE" id="PS50157">
    <property type="entry name" value="ZINC_FINGER_C2H2_2"/>
    <property type="match status" value="2"/>
</dbReference>
<dbReference type="SMART" id="SM00355">
    <property type="entry name" value="ZnF_C2H2"/>
    <property type="match status" value="2"/>
</dbReference>
<dbReference type="GO" id="GO:0005667">
    <property type="term" value="C:transcription regulator complex"/>
    <property type="evidence" value="ECO:0007669"/>
    <property type="project" value="TreeGrafter"/>
</dbReference>
<evidence type="ECO:0000256" key="5">
    <source>
        <dbReference type="ARBA" id="ARBA00022833"/>
    </source>
</evidence>
<dbReference type="PROSITE" id="PS00028">
    <property type="entry name" value="ZINC_FINGER_C2H2_1"/>
    <property type="match status" value="2"/>
</dbReference>
<dbReference type="GO" id="GO:0031519">
    <property type="term" value="C:PcG protein complex"/>
    <property type="evidence" value="ECO:0007669"/>
    <property type="project" value="TreeGrafter"/>
</dbReference>
<protein>
    <submittedName>
        <fullName evidence="12">XFIN protein</fullName>
    </submittedName>
</protein>
<feature type="non-terminal residue" evidence="12">
    <location>
        <position position="1"/>
    </location>
</feature>